<feature type="compositionally biased region" description="Low complexity" evidence="6">
    <location>
        <begin position="1083"/>
        <end position="1104"/>
    </location>
</feature>
<evidence type="ECO:0000256" key="1">
    <source>
        <dbReference type="ARBA" id="ARBA00004123"/>
    </source>
</evidence>
<proteinExistence type="predicted"/>
<sequence>MAADPTKLVISPHADGPARLTFSPDGHYLYTCGYEGLMRIFDARLDADTTVEPAIIDYHQDAVVSISATNELLVSASESGQVVLHKAGSTDLEGFLTRFSLPARSVRFDPRGKRAVVTSDEVIAKVIDVKDTTKVQILTGHSRSIREASWSPDGQFVTTSSVDGTIRVWQLDAGTEPTCVHVIDGLIPAEDADSEFSVEVIWHPAGKFFVVASKDNDIAVVSRETWQKTGTFSSKDGGGRVSSLAFSANGLYLASSSLSGDLLVWSVKDRSVVSRTPHTHGLITSLAFHPAPTANSLAYIDNKGQLTRWQGAVPANLPAPTHARAAPPAKEAPAKSAGAAQGRKRSDSASTSTSSHAGDKGALFRKDQASDDEYGDLDLGDDGWLDDDLGDRLNGELGAAAGDADEDGDPFADDVPMPGYANARDGPAGFSRGRSVPTAGRTMGVRRGQAPFQPGATPWREKRRYLAFNMIGYIAAVDRDESQSITIDFHDRSSHIALKFEDKMKHDKAALGELGAIFSCRAVDDHPAQLFYKPYQSWTSLVSWPMSLLPGEEVTALALGSGGLPADALAFDDPTAGLGGSGVALVATSRGFVRFISGAGLQKYVWNVGEEVVALAAARDWAIVVHRATGAAAGLEYALIDTDTFEFVQQGKVPLTDGTTLAWIGFTDDNIPVMYDSEGMLSILDRSRRPRQARWVPALDTKSLARREGKQESYWPVGITQQQLHVVILKGGEQCPHFPTPLLQELDLQFPLLSMDVPAGQLAEKHLRESLFVQHRKDGAPADDFSLKTELAREELQTDKHLLLAIQTFCKADKLEAALDAVLLLSQPASLVAASKVAGFFDLPALQERIELVQQMRDDAADPEEAALKRQSKWAHLVDDRYISAGGVPSAAAGPAGGYPSDGAPPAGDLFAPRAPTATPAFGTAPRRSFGTPSASGTPASSRAFGSAAGPSSKKRKSFANGAGVSVAGSDGPEMQLDGDEEQEREAMVLSGEEEPVSSPKRMRLASEEAEQDAFAEDAAPPPPKKAVNPFAKRPAAPKPAPSPAANPFADKKAGKAKDLGRTDSFFHRVEGKEPPKAKGKGKASATSSSTAKTGKEASTTGGARQLTLFGAPPPGAASKGDKASKKRKAASSSDVPTEVTAPAPSATVSSSSASKLDAFRHKPKAGTAAAAGLGGAVAARELPREGEELEETQVGETQEAEGESLVELRREENSLEAVREQTEEQESMVETQVEGTQVEDTQVEDTQVEDTQMADTQMADTQLETQPTASPSSAKENARPAGDSAQAAPPPPALKKADATPSPIEDEAAQQEP</sequence>
<keyword evidence="3" id="KW-0677">Repeat</keyword>
<evidence type="ECO:0000256" key="5">
    <source>
        <dbReference type="PROSITE-ProRule" id="PRU00221"/>
    </source>
</evidence>
<evidence type="ECO:0000256" key="6">
    <source>
        <dbReference type="SAM" id="MobiDB-lite"/>
    </source>
</evidence>
<feature type="compositionally biased region" description="Polar residues" evidence="6">
    <location>
        <begin position="1229"/>
        <end position="1241"/>
    </location>
</feature>
<evidence type="ECO:0000256" key="3">
    <source>
        <dbReference type="ARBA" id="ARBA00022737"/>
    </source>
</evidence>
<dbReference type="PANTHER" id="PTHR19932">
    <property type="entry name" value="WD REPEAT AND HMG-BOX DNA BINDING PROTEIN"/>
    <property type="match status" value="1"/>
</dbReference>
<dbReference type="GO" id="GO:0006281">
    <property type="term" value="P:DNA repair"/>
    <property type="evidence" value="ECO:0007669"/>
    <property type="project" value="TreeGrafter"/>
</dbReference>
<evidence type="ECO:0000256" key="4">
    <source>
        <dbReference type="ARBA" id="ARBA00023242"/>
    </source>
</evidence>
<dbReference type="SUPFAM" id="SSF50978">
    <property type="entry name" value="WD40 repeat-like"/>
    <property type="match status" value="1"/>
</dbReference>
<dbReference type="InterPro" id="IPR036322">
    <property type="entry name" value="WD40_repeat_dom_sf"/>
</dbReference>
<evidence type="ECO:0000259" key="9">
    <source>
        <dbReference type="Pfam" id="PF24817"/>
    </source>
</evidence>
<dbReference type="InterPro" id="IPR057646">
    <property type="entry name" value="WD40_WDHD1_1st"/>
</dbReference>
<dbReference type="PROSITE" id="PS50082">
    <property type="entry name" value="WD_REPEATS_2"/>
    <property type="match status" value="2"/>
</dbReference>
<feature type="compositionally biased region" description="Basic and acidic residues" evidence="6">
    <location>
        <begin position="357"/>
        <end position="369"/>
    </location>
</feature>
<feature type="domain" description="WDHD1/CFT4 helical bundle" evidence="8">
    <location>
        <begin position="761"/>
        <end position="857"/>
    </location>
</feature>
<feature type="compositionally biased region" description="Low complexity" evidence="6">
    <location>
        <begin position="1026"/>
        <end position="1035"/>
    </location>
</feature>
<name>A0A5C5G5E3_9BASI</name>
<feature type="region of interest" description="Disordered" evidence="6">
    <location>
        <begin position="892"/>
        <end position="1314"/>
    </location>
</feature>
<feature type="compositionally biased region" description="Low complexity" evidence="6">
    <location>
        <begin position="1166"/>
        <end position="1181"/>
    </location>
</feature>
<dbReference type="OrthoDB" id="427368at2759"/>
<dbReference type="SMART" id="SM00320">
    <property type="entry name" value="WD40"/>
    <property type="match status" value="6"/>
</dbReference>
<dbReference type="InterPro" id="IPR015943">
    <property type="entry name" value="WD40/YVTN_repeat-like_dom_sf"/>
</dbReference>
<feature type="compositionally biased region" description="Low complexity" evidence="6">
    <location>
        <begin position="1131"/>
        <end position="1155"/>
    </location>
</feature>
<dbReference type="Proteomes" id="UP000311382">
    <property type="component" value="Unassembled WGS sequence"/>
</dbReference>
<dbReference type="InterPro" id="IPR022100">
    <property type="entry name" value="WDHD1/CFT4_beta-prop_2nd"/>
</dbReference>
<feature type="repeat" description="WD" evidence="5">
    <location>
        <begin position="241"/>
        <end position="275"/>
    </location>
</feature>
<keyword evidence="2 5" id="KW-0853">WD repeat</keyword>
<feature type="compositionally biased region" description="Basic and acidic residues" evidence="6">
    <location>
        <begin position="1207"/>
        <end position="1223"/>
    </location>
</feature>
<dbReference type="Pfam" id="PF20946">
    <property type="entry name" value="Ctf4_C"/>
    <property type="match status" value="1"/>
</dbReference>
<feature type="compositionally biased region" description="Low complexity" evidence="6">
    <location>
        <begin position="318"/>
        <end position="340"/>
    </location>
</feature>
<comment type="subcellular location">
    <subcellularLocation>
        <location evidence="1">Nucleus</location>
    </subcellularLocation>
</comment>
<dbReference type="GO" id="GO:0006261">
    <property type="term" value="P:DNA-templated DNA replication"/>
    <property type="evidence" value="ECO:0007669"/>
    <property type="project" value="TreeGrafter"/>
</dbReference>
<dbReference type="GO" id="GO:0003682">
    <property type="term" value="F:chromatin binding"/>
    <property type="evidence" value="ECO:0007669"/>
    <property type="project" value="TreeGrafter"/>
</dbReference>
<evidence type="ECO:0000313" key="10">
    <source>
        <dbReference type="EMBL" id="TNY24265.1"/>
    </source>
</evidence>
<feature type="region of interest" description="Disordered" evidence="6">
    <location>
        <begin position="396"/>
        <end position="456"/>
    </location>
</feature>
<dbReference type="GO" id="GO:0043596">
    <property type="term" value="C:nuclear replication fork"/>
    <property type="evidence" value="ECO:0007669"/>
    <property type="project" value="TreeGrafter"/>
</dbReference>
<dbReference type="InterPro" id="IPR001680">
    <property type="entry name" value="WD40_rpt"/>
</dbReference>
<organism evidence="10 11">
    <name type="scientific">Rhodotorula diobovata</name>
    <dbReference type="NCBI Taxonomy" id="5288"/>
    <lineage>
        <taxon>Eukaryota</taxon>
        <taxon>Fungi</taxon>
        <taxon>Dikarya</taxon>
        <taxon>Basidiomycota</taxon>
        <taxon>Pucciniomycotina</taxon>
        <taxon>Microbotryomycetes</taxon>
        <taxon>Sporidiobolales</taxon>
        <taxon>Sporidiobolaceae</taxon>
        <taxon>Rhodotorula</taxon>
    </lineage>
</organism>
<dbReference type="EMBL" id="SOZI01000004">
    <property type="protein sequence ID" value="TNY24265.1"/>
    <property type="molecule type" value="Genomic_DNA"/>
</dbReference>
<feature type="compositionally biased region" description="Acidic residues" evidence="6">
    <location>
        <begin position="1188"/>
        <end position="1205"/>
    </location>
</feature>
<reference evidence="10 11" key="1">
    <citation type="submission" date="2019-03" db="EMBL/GenBank/DDBJ databases">
        <title>Rhodosporidium diobovatum UCD-FST 08-225 genome sequencing, assembly, and annotation.</title>
        <authorList>
            <person name="Fakankun I.U."/>
            <person name="Fristensky B."/>
            <person name="Levin D.B."/>
        </authorList>
    </citation>
    <scope>NUCLEOTIDE SEQUENCE [LARGE SCALE GENOMIC DNA]</scope>
    <source>
        <strain evidence="10 11">UCD-FST 08-225</strain>
    </source>
</reference>
<dbReference type="PROSITE" id="PS50294">
    <property type="entry name" value="WD_REPEATS_REGION"/>
    <property type="match status" value="1"/>
</dbReference>
<feature type="compositionally biased region" description="Polar residues" evidence="6">
    <location>
        <begin position="931"/>
        <end position="941"/>
    </location>
</feature>
<comment type="caution">
    <text evidence="10">The sequence shown here is derived from an EMBL/GenBank/DDBJ whole genome shotgun (WGS) entry which is preliminary data.</text>
</comment>
<evidence type="ECO:0000259" key="8">
    <source>
        <dbReference type="Pfam" id="PF20946"/>
    </source>
</evidence>
<dbReference type="CDD" id="cd00200">
    <property type="entry name" value="WD40"/>
    <property type="match status" value="1"/>
</dbReference>
<feature type="compositionally biased region" description="Acidic residues" evidence="6">
    <location>
        <begin position="403"/>
        <end position="412"/>
    </location>
</feature>
<evidence type="ECO:0000256" key="2">
    <source>
        <dbReference type="ARBA" id="ARBA00022574"/>
    </source>
</evidence>
<evidence type="ECO:0000313" key="11">
    <source>
        <dbReference type="Proteomes" id="UP000311382"/>
    </source>
</evidence>
<dbReference type="Gene3D" id="2.130.10.10">
    <property type="entry name" value="YVTN repeat-like/Quinoprotein amine dehydrogenase"/>
    <property type="match status" value="2"/>
</dbReference>
<feature type="repeat" description="WD" evidence="5">
    <location>
        <begin position="138"/>
        <end position="179"/>
    </location>
</feature>
<dbReference type="Pfam" id="PF24817">
    <property type="entry name" value="WD40_WDHD1_1st"/>
    <property type="match status" value="1"/>
</dbReference>
<dbReference type="STRING" id="5288.A0A5C5G5E3"/>
<feature type="compositionally biased region" description="Basic and acidic residues" evidence="6">
    <location>
        <begin position="1050"/>
        <end position="1077"/>
    </location>
</feature>
<evidence type="ECO:0000259" key="7">
    <source>
        <dbReference type="Pfam" id="PF12341"/>
    </source>
</evidence>
<protein>
    <submittedName>
        <fullName evidence="10">Uncharacterized protein</fullName>
    </submittedName>
</protein>
<dbReference type="InterPro" id="IPR048591">
    <property type="entry name" value="WDHD1/CFT4_hel"/>
</dbReference>
<feature type="compositionally biased region" description="Low complexity" evidence="6">
    <location>
        <begin position="892"/>
        <end position="928"/>
    </location>
</feature>
<keyword evidence="11" id="KW-1185">Reference proteome</keyword>
<dbReference type="PANTHER" id="PTHR19932:SF10">
    <property type="entry name" value="WD REPEAT AND HMG-BOX DNA-BINDING PROTEIN 1"/>
    <property type="match status" value="1"/>
</dbReference>
<gene>
    <name evidence="10" type="ORF">DMC30DRAFT_413495</name>
</gene>
<feature type="compositionally biased region" description="Acidic residues" evidence="6">
    <location>
        <begin position="1305"/>
        <end position="1314"/>
    </location>
</feature>
<feature type="domain" description="WDHD1/CFT4 second beta-propeller" evidence="7">
    <location>
        <begin position="451"/>
        <end position="752"/>
    </location>
</feature>
<feature type="compositionally biased region" description="Polar residues" evidence="6">
    <location>
        <begin position="1250"/>
        <end position="1276"/>
    </location>
</feature>
<keyword evidence="4" id="KW-0539">Nucleus</keyword>
<accession>A0A5C5G5E3</accession>
<dbReference type="Pfam" id="PF12341">
    <property type="entry name" value="Mcl1_mid"/>
    <property type="match status" value="1"/>
</dbReference>
<feature type="region of interest" description="Disordered" evidence="6">
    <location>
        <begin position="315"/>
        <end position="375"/>
    </location>
</feature>
<feature type="domain" description="WDHD1 first WD40" evidence="9">
    <location>
        <begin position="13"/>
        <end position="307"/>
    </location>
</feature>
<dbReference type="GO" id="GO:0000278">
    <property type="term" value="P:mitotic cell cycle"/>
    <property type="evidence" value="ECO:0007669"/>
    <property type="project" value="TreeGrafter"/>
</dbReference>